<evidence type="ECO:0000313" key="2">
    <source>
        <dbReference type="EMBL" id="MDT3402291.1"/>
    </source>
</evidence>
<proteinExistence type="predicted"/>
<evidence type="ECO:0000256" key="1">
    <source>
        <dbReference type="SAM" id="Phobius"/>
    </source>
</evidence>
<dbReference type="RefSeq" id="WP_311948626.1">
    <property type="nucleotide sequence ID" value="NZ_JAVLVU010000001.1"/>
</dbReference>
<feature type="transmembrane region" description="Helical" evidence="1">
    <location>
        <begin position="6"/>
        <end position="26"/>
    </location>
</feature>
<sequence length="464" mass="53115">MTDINSIQKFLLLLVCVMIMSALVWVIVRKPLTLKRQLIVASIMSGLLTAYTITFLVGHSLFFEEEGIISGKLAKLTEWFDDHTSSNAQLSKQQDFVEKSFVFINTSKTVSLIPETLEDSTYMVVTNREQLTELFNFLVKHAENIGLVACDLQFSSPTNQDSKLAQSLLALQRNDKLVIANYEGLTEQNPDIYRYIKTGSLGEVTKVADEPIYYSHKIYNKSTRRFSLPYLMYAKLNHTKLLQEQDKNVIFKNFITELNFTDQDKLYRSIDTSMALQTSHERHKLTESSLNTFELGNATTMIGKDQLLRTIKAHNQKPIVYIGNLSDKYQDIHQTAAGPLLGSTIILNEFYYIAMGYHKMTFLTYGGFLIFLFAGFFIIIFVILKRAILEESRSGHGVQSGENPIISWWSAVQDFLLDDLFFVLMVVFVLVLDLCFHKVINIIGLIYVIPLFNALLRCFLKYRP</sequence>
<accession>A0ABU3GS44</accession>
<feature type="transmembrane region" description="Helical" evidence="1">
    <location>
        <begin position="415"/>
        <end position="434"/>
    </location>
</feature>
<gene>
    <name evidence="2" type="ORF">QE417_001363</name>
</gene>
<dbReference type="Proteomes" id="UP001258315">
    <property type="component" value="Unassembled WGS sequence"/>
</dbReference>
<feature type="transmembrane region" description="Helical" evidence="1">
    <location>
        <begin position="362"/>
        <end position="384"/>
    </location>
</feature>
<feature type="transmembrane region" description="Helical" evidence="1">
    <location>
        <begin position="38"/>
        <end position="62"/>
    </location>
</feature>
<keyword evidence="1" id="KW-0812">Transmembrane</keyword>
<keyword evidence="1" id="KW-0472">Membrane</keyword>
<feature type="transmembrane region" description="Helical" evidence="1">
    <location>
        <begin position="440"/>
        <end position="460"/>
    </location>
</feature>
<protein>
    <recommendedName>
        <fullName evidence="4">CHASE2 domain-containing protein</fullName>
    </recommendedName>
</protein>
<evidence type="ECO:0000313" key="3">
    <source>
        <dbReference type="Proteomes" id="UP001258315"/>
    </source>
</evidence>
<comment type="caution">
    <text evidence="2">The sequence shown here is derived from an EMBL/GenBank/DDBJ whole genome shotgun (WGS) entry which is preliminary data.</text>
</comment>
<keyword evidence="1" id="KW-1133">Transmembrane helix</keyword>
<reference evidence="3" key="1">
    <citation type="submission" date="2023-07" db="EMBL/GenBank/DDBJ databases">
        <title>Functional and genomic diversity of the sorghum phyllosphere microbiome.</title>
        <authorList>
            <person name="Shade A."/>
        </authorList>
    </citation>
    <scope>NUCLEOTIDE SEQUENCE [LARGE SCALE GENOMIC DNA]</scope>
    <source>
        <strain evidence="3">SORGH_AS_0422</strain>
    </source>
</reference>
<name>A0ABU3GS44_9SPHI</name>
<keyword evidence="3" id="KW-1185">Reference proteome</keyword>
<organism evidence="2 3">
    <name type="scientific">Mucilaginibacter terrae</name>
    <dbReference type="NCBI Taxonomy" id="1955052"/>
    <lineage>
        <taxon>Bacteria</taxon>
        <taxon>Pseudomonadati</taxon>
        <taxon>Bacteroidota</taxon>
        <taxon>Sphingobacteriia</taxon>
        <taxon>Sphingobacteriales</taxon>
        <taxon>Sphingobacteriaceae</taxon>
        <taxon>Mucilaginibacter</taxon>
    </lineage>
</organism>
<dbReference type="EMBL" id="JAVLVU010000001">
    <property type="protein sequence ID" value="MDT3402291.1"/>
    <property type="molecule type" value="Genomic_DNA"/>
</dbReference>
<evidence type="ECO:0008006" key="4">
    <source>
        <dbReference type="Google" id="ProtNLM"/>
    </source>
</evidence>